<reference evidence="2 3" key="1">
    <citation type="submission" date="2011-02" db="EMBL/GenBank/DDBJ databases">
        <title>The Genome Sequence of Sphaeroforma arctica JP610.</title>
        <authorList>
            <consortium name="The Broad Institute Genome Sequencing Platform"/>
            <person name="Russ C."/>
            <person name="Cuomo C."/>
            <person name="Young S.K."/>
            <person name="Zeng Q."/>
            <person name="Gargeya S."/>
            <person name="Alvarado L."/>
            <person name="Berlin A."/>
            <person name="Chapman S.B."/>
            <person name="Chen Z."/>
            <person name="Freedman E."/>
            <person name="Gellesch M."/>
            <person name="Goldberg J."/>
            <person name="Griggs A."/>
            <person name="Gujja S."/>
            <person name="Heilman E."/>
            <person name="Heiman D."/>
            <person name="Howarth C."/>
            <person name="Mehta T."/>
            <person name="Neiman D."/>
            <person name="Pearson M."/>
            <person name="Roberts A."/>
            <person name="Saif S."/>
            <person name="Shea T."/>
            <person name="Shenoy N."/>
            <person name="Sisk P."/>
            <person name="Stolte C."/>
            <person name="Sykes S."/>
            <person name="White J."/>
            <person name="Yandava C."/>
            <person name="Burger G."/>
            <person name="Gray M.W."/>
            <person name="Holland P.W.H."/>
            <person name="King N."/>
            <person name="Lang F.B.F."/>
            <person name="Roger A.J."/>
            <person name="Ruiz-Trillo I."/>
            <person name="Haas B."/>
            <person name="Nusbaum C."/>
            <person name="Birren B."/>
        </authorList>
    </citation>
    <scope>NUCLEOTIDE SEQUENCE [LARGE SCALE GENOMIC DNA]</scope>
    <source>
        <strain evidence="2 3">JP610</strain>
    </source>
</reference>
<dbReference type="GeneID" id="25906692"/>
<accession>A0A0L0FXD0</accession>
<dbReference type="OrthoDB" id="10267058at2759"/>
<dbReference type="PIRSF" id="PIRSF006305">
    <property type="entry name" value="Maf"/>
    <property type="match status" value="1"/>
</dbReference>
<keyword evidence="1" id="KW-0378">Hydrolase</keyword>
<dbReference type="InterPro" id="IPR029001">
    <property type="entry name" value="ITPase-like_fam"/>
</dbReference>
<dbReference type="PANTHER" id="PTHR43213:SF4">
    <property type="entry name" value="7-METHYL-GTP PYROPHOSPHATASE"/>
    <property type="match status" value="1"/>
</dbReference>
<organism evidence="2 3">
    <name type="scientific">Sphaeroforma arctica JP610</name>
    <dbReference type="NCBI Taxonomy" id="667725"/>
    <lineage>
        <taxon>Eukaryota</taxon>
        <taxon>Ichthyosporea</taxon>
        <taxon>Ichthyophonida</taxon>
        <taxon>Sphaeroforma</taxon>
    </lineage>
</organism>
<dbReference type="RefSeq" id="XP_014155402.1">
    <property type="nucleotide sequence ID" value="XM_014299927.1"/>
</dbReference>
<dbReference type="PANTHER" id="PTHR43213">
    <property type="entry name" value="BIFUNCTIONAL DTTP/UTP PYROPHOSPHATASE/METHYLTRANSFERASE PROTEIN-RELATED"/>
    <property type="match status" value="1"/>
</dbReference>
<proteinExistence type="inferred from homology"/>
<protein>
    <submittedName>
        <fullName evidence="2">Maf-like protein</fullName>
    </submittedName>
</protein>
<dbReference type="EMBL" id="KQ242027">
    <property type="protein sequence ID" value="KNC81500.1"/>
    <property type="molecule type" value="Genomic_DNA"/>
</dbReference>
<evidence type="ECO:0000256" key="1">
    <source>
        <dbReference type="ARBA" id="ARBA00022801"/>
    </source>
</evidence>
<dbReference type="InterPro" id="IPR003697">
    <property type="entry name" value="Maf-like"/>
</dbReference>
<gene>
    <name evidence="2" type="ORF">SARC_06188</name>
</gene>
<dbReference type="Gene3D" id="3.90.950.10">
    <property type="match status" value="1"/>
</dbReference>
<evidence type="ECO:0000313" key="3">
    <source>
        <dbReference type="Proteomes" id="UP000054560"/>
    </source>
</evidence>
<dbReference type="STRING" id="667725.A0A0L0FXD0"/>
<dbReference type="eggNOG" id="KOG1509">
    <property type="taxonomic scope" value="Eukaryota"/>
</dbReference>
<dbReference type="AlphaFoldDB" id="A0A0L0FXD0"/>
<dbReference type="GO" id="GO:0047429">
    <property type="term" value="F:nucleoside triphosphate diphosphatase activity"/>
    <property type="evidence" value="ECO:0007669"/>
    <property type="project" value="InterPro"/>
</dbReference>
<dbReference type="Pfam" id="PF02545">
    <property type="entry name" value="Maf"/>
    <property type="match status" value="1"/>
</dbReference>
<keyword evidence="3" id="KW-1185">Reference proteome</keyword>
<name>A0A0L0FXD0_9EUKA</name>
<evidence type="ECO:0000313" key="2">
    <source>
        <dbReference type="EMBL" id="KNC81500.1"/>
    </source>
</evidence>
<sequence length="199" mass="21731">MRIVLGSTSKSRNELFKLALPEGVHLIDERLNPDIDEKAIRHTDPHKLVLAIANAKADVIEAQAKPLADMMVTADSVIVFGDAIREKPESEAQAKEFLQSYGKTGIPAKCTTGVVVTNLKNGKRASAVDESLQYFDEIPDEVAHQIIEVGEIMFCAGGFVLEEPLIYPYIGKREGEEEAVRGMPIAATKKLIIDTIAAM</sequence>
<dbReference type="SUPFAM" id="SSF52972">
    <property type="entry name" value="ITPase-like"/>
    <property type="match status" value="1"/>
</dbReference>
<dbReference type="HAMAP" id="MF_00528">
    <property type="entry name" value="Maf"/>
    <property type="match status" value="1"/>
</dbReference>
<dbReference type="Proteomes" id="UP000054560">
    <property type="component" value="Unassembled WGS sequence"/>
</dbReference>